<dbReference type="OrthoDB" id="6017at2759"/>
<comment type="subcellular location">
    <subcellularLocation>
        <location evidence="1">Nucleus</location>
    </subcellularLocation>
</comment>
<dbReference type="SMART" id="SM00297">
    <property type="entry name" value="BROMO"/>
    <property type="match status" value="2"/>
</dbReference>
<dbReference type="GO" id="GO:0006368">
    <property type="term" value="P:transcription elongation by RNA polymerase II"/>
    <property type="evidence" value="ECO:0007669"/>
    <property type="project" value="TreeGrafter"/>
</dbReference>
<comment type="caution">
    <text evidence="11">The sequence shown here is derived from an EMBL/GenBank/DDBJ whole genome shotgun (WGS) entry which is preliminary data.</text>
</comment>
<dbReference type="PANTHER" id="PTHR16062">
    <property type="entry name" value="SWI/SNF-RELATED"/>
    <property type="match status" value="1"/>
</dbReference>
<dbReference type="InterPro" id="IPR054551">
    <property type="entry name" value="RSC4_Ig-like"/>
</dbReference>
<feature type="compositionally biased region" description="Polar residues" evidence="9">
    <location>
        <begin position="394"/>
        <end position="404"/>
    </location>
</feature>
<dbReference type="CDD" id="cd04369">
    <property type="entry name" value="Bromodomain"/>
    <property type="match status" value="2"/>
</dbReference>
<dbReference type="SUPFAM" id="SSF47370">
    <property type="entry name" value="Bromodomain"/>
    <property type="match status" value="2"/>
</dbReference>
<evidence type="ECO:0000256" key="4">
    <source>
        <dbReference type="ARBA" id="ARBA00023015"/>
    </source>
</evidence>
<feature type="compositionally biased region" description="Polar residues" evidence="9">
    <location>
        <begin position="414"/>
        <end position="427"/>
    </location>
</feature>
<keyword evidence="12" id="KW-1185">Reference proteome</keyword>
<evidence type="ECO:0000256" key="1">
    <source>
        <dbReference type="ARBA" id="ARBA00004123"/>
    </source>
</evidence>
<dbReference type="InterPro" id="IPR037382">
    <property type="entry name" value="Rsc/polybromo"/>
</dbReference>
<dbReference type="PROSITE" id="PS50014">
    <property type="entry name" value="BROMODOMAIN_2"/>
    <property type="match status" value="2"/>
</dbReference>
<evidence type="ECO:0000256" key="6">
    <source>
        <dbReference type="ARBA" id="ARBA00023163"/>
    </source>
</evidence>
<evidence type="ECO:0000256" key="9">
    <source>
        <dbReference type="SAM" id="MobiDB-lite"/>
    </source>
</evidence>
<feature type="domain" description="Bromo" evidence="10">
    <location>
        <begin position="58"/>
        <end position="128"/>
    </location>
</feature>
<feature type="compositionally biased region" description="Pro residues" evidence="9">
    <location>
        <begin position="483"/>
        <end position="506"/>
    </location>
</feature>
<proteinExistence type="predicted"/>
<evidence type="ECO:0000259" key="10">
    <source>
        <dbReference type="PROSITE" id="PS50014"/>
    </source>
</evidence>
<dbReference type="Pfam" id="PF22994">
    <property type="entry name" value="RSC4_Ig_like"/>
    <property type="match status" value="1"/>
</dbReference>
<protein>
    <submittedName>
        <fullName evidence="11">Bromodomain protein</fullName>
    </submittedName>
</protein>
<feature type="region of interest" description="Disordered" evidence="9">
    <location>
        <begin position="389"/>
        <end position="526"/>
    </location>
</feature>
<dbReference type="Pfam" id="PF00439">
    <property type="entry name" value="Bromodomain"/>
    <property type="match status" value="2"/>
</dbReference>
<gene>
    <name evidence="11" type="ORF">MAM_06095</name>
</gene>
<keyword evidence="5 8" id="KW-0103">Bromodomain</keyword>
<dbReference type="AlphaFoldDB" id="A0A0B2WSR0"/>
<evidence type="ECO:0000256" key="7">
    <source>
        <dbReference type="ARBA" id="ARBA00023242"/>
    </source>
</evidence>
<dbReference type="Gene3D" id="1.20.920.10">
    <property type="entry name" value="Bromodomain-like"/>
    <property type="match status" value="2"/>
</dbReference>
<evidence type="ECO:0000313" key="12">
    <source>
        <dbReference type="Proteomes" id="UP000030816"/>
    </source>
</evidence>
<accession>A0A0B2WSR0</accession>
<dbReference type="InterPro" id="IPR036427">
    <property type="entry name" value="Bromodomain-like_sf"/>
</dbReference>
<keyword evidence="6" id="KW-0804">Transcription</keyword>
<keyword evidence="2" id="KW-0677">Repeat</keyword>
<dbReference type="EMBL" id="AZHE01000018">
    <property type="protein sequence ID" value="KHN95990.1"/>
    <property type="molecule type" value="Genomic_DNA"/>
</dbReference>
<dbReference type="GO" id="GO:0016586">
    <property type="term" value="C:RSC-type complex"/>
    <property type="evidence" value="ECO:0007669"/>
    <property type="project" value="InterPro"/>
</dbReference>
<evidence type="ECO:0000256" key="2">
    <source>
        <dbReference type="ARBA" id="ARBA00022737"/>
    </source>
</evidence>
<feature type="compositionally biased region" description="Acidic residues" evidence="9">
    <location>
        <begin position="164"/>
        <end position="210"/>
    </location>
</feature>
<dbReference type="Proteomes" id="UP000030816">
    <property type="component" value="Unassembled WGS sequence"/>
</dbReference>
<evidence type="ECO:0000256" key="8">
    <source>
        <dbReference type="PROSITE-ProRule" id="PRU00035"/>
    </source>
</evidence>
<keyword evidence="7" id="KW-0539">Nucleus</keyword>
<dbReference type="GO" id="GO:0003682">
    <property type="term" value="F:chromatin binding"/>
    <property type="evidence" value="ECO:0007669"/>
    <property type="project" value="TreeGrafter"/>
</dbReference>
<feature type="region of interest" description="Disordered" evidence="9">
    <location>
        <begin position="149"/>
        <end position="257"/>
    </location>
</feature>
<name>A0A0B2WSR0_METAS</name>
<feature type="domain" description="Bromo" evidence="10">
    <location>
        <begin position="276"/>
        <end position="358"/>
    </location>
</feature>
<evidence type="ECO:0000313" key="11">
    <source>
        <dbReference type="EMBL" id="KHN95990.1"/>
    </source>
</evidence>
<sequence length="667" mass="74429">MTDSKRKANGHSATETDDRSAKRRKLAEFDLSKGESRESTTAYGLAFLEQIRRTADKSGRLVATYFEHLLPREGNAEYYKQTRMPICLTSIEEKLNQGDFKNLAELESYFKRMIANAKEFYPRSSAVFEDAERVRKALSNYMTKTNPAYQTRTYQAVPTPLPPEDGEEEEEEGEEGEEGDEDAEGEEEPAEAQNDEDGEDEDKEDEDEEEPASRRKSIILKRSRGRSLRNSRSYSDSPRRARPAGRPDQEFKNVPFKGLSFQQAQEKIVEELLRYKEPEYEGYFEPFVNLPPRALRDYYRVISDPLSLKKLQKEVMGIQGRGDPTGVSDFKSWNALAERAKLLWNNAYFYNEEGSEIYDLARELEKAFNEQLKKAKAVVQEPAQPKIKLKVGQSVDTPSSSNRITIRVGGRGSSVDSPTPQTAQSIESPAGGSHVNGTARQPALDTARSASVSMPSPSPSTHVGLKAEESVQMSPSVLAQTPGPAPPGPPTPVVEAPPPPPPPGPPQIQSSNPMANGYVEPKRLRAPGKGINDALISRLRIQLHPNMQPGDPVLLDVLPLPHEMHQSGTVNVPHHINRIFIVPMLPDLLQDRQYSLWVLIDKQPLKPCHQPIPHQLPQERAFDVILHPGVNVIEAHLIAAIPRHERVPGGLEVELEVLTANVNVLRS</sequence>
<dbReference type="FunFam" id="1.20.920.10:FF:000083">
    <property type="entry name" value="WGS project CABT00000000 data, contig 2.8"/>
    <property type="match status" value="1"/>
</dbReference>
<dbReference type="STRING" id="1081103.A0A0B2WSR0"/>
<feature type="compositionally biased region" description="Basic and acidic residues" evidence="9">
    <location>
        <begin position="14"/>
        <end position="38"/>
    </location>
</feature>
<keyword evidence="4" id="KW-0805">Transcription regulation</keyword>
<feature type="compositionally biased region" description="Basic residues" evidence="9">
    <location>
        <begin position="214"/>
        <end position="229"/>
    </location>
</feature>
<dbReference type="GO" id="GO:0006338">
    <property type="term" value="P:chromatin remodeling"/>
    <property type="evidence" value="ECO:0007669"/>
    <property type="project" value="InterPro"/>
</dbReference>
<reference evidence="11 12" key="1">
    <citation type="journal article" date="2014" name="Proc. Natl. Acad. Sci. U.S.A.">
        <title>Trajectory and genomic determinants of fungal-pathogen speciation and host adaptation.</title>
        <authorList>
            <person name="Hu X."/>
            <person name="Xiao G."/>
            <person name="Zheng P."/>
            <person name="Shang Y."/>
            <person name="Su Y."/>
            <person name="Zhang X."/>
            <person name="Liu X."/>
            <person name="Zhan S."/>
            <person name="St Leger R.J."/>
            <person name="Wang C."/>
        </authorList>
    </citation>
    <scope>NUCLEOTIDE SEQUENCE [LARGE SCALE GENOMIC DNA]</scope>
    <source>
        <strain evidence="11 12">ARSEF 1941</strain>
    </source>
</reference>
<dbReference type="RefSeq" id="XP_040677056.1">
    <property type="nucleotide sequence ID" value="XM_040824893.1"/>
</dbReference>
<dbReference type="GeneID" id="63740550"/>
<dbReference type="InterPro" id="IPR001487">
    <property type="entry name" value="Bromodomain"/>
</dbReference>
<feature type="region of interest" description="Disordered" evidence="9">
    <location>
        <begin position="1"/>
        <end position="39"/>
    </location>
</feature>
<dbReference type="HOGENOM" id="CLU_012767_0_0_1"/>
<organism evidence="11 12">
    <name type="scientific">Metarhizium album (strain ARSEF 1941)</name>
    <dbReference type="NCBI Taxonomy" id="1081103"/>
    <lineage>
        <taxon>Eukaryota</taxon>
        <taxon>Fungi</taxon>
        <taxon>Dikarya</taxon>
        <taxon>Ascomycota</taxon>
        <taxon>Pezizomycotina</taxon>
        <taxon>Sordariomycetes</taxon>
        <taxon>Hypocreomycetidae</taxon>
        <taxon>Hypocreales</taxon>
        <taxon>Clavicipitaceae</taxon>
        <taxon>Metarhizium</taxon>
    </lineage>
</organism>
<keyword evidence="3" id="KW-0156">Chromatin regulator</keyword>
<evidence type="ECO:0000256" key="5">
    <source>
        <dbReference type="ARBA" id="ARBA00023117"/>
    </source>
</evidence>
<dbReference type="PANTHER" id="PTHR16062:SF19">
    <property type="entry name" value="PROTEIN POLYBROMO-1"/>
    <property type="match status" value="1"/>
</dbReference>
<evidence type="ECO:0000256" key="3">
    <source>
        <dbReference type="ARBA" id="ARBA00022853"/>
    </source>
</evidence>